<dbReference type="Pfam" id="PF13443">
    <property type="entry name" value="HTH_26"/>
    <property type="match status" value="1"/>
</dbReference>
<accession>K9TT00</accession>
<name>K9TT00_9CYAN</name>
<gene>
    <name evidence="2" type="ORF">Oscil6304_6083</name>
</gene>
<dbReference type="GO" id="GO:0003677">
    <property type="term" value="F:DNA binding"/>
    <property type="evidence" value="ECO:0007669"/>
    <property type="project" value="InterPro"/>
</dbReference>
<proteinExistence type="predicted"/>
<dbReference type="SUPFAM" id="SSF47413">
    <property type="entry name" value="lambda repressor-like DNA-binding domains"/>
    <property type="match status" value="1"/>
</dbReference>
<feature type="domain" description="HTH cro/C1-type" evidence="1">
    <location>
        <begin position="16"/>
        <end position="71"/>
    </location>
</feature>
<reference evidence="2 3" key="1">
    <citation type="submission" date="2012-06" db="EMBL/GenBank/DDBJ databases">
        <title>Finished plasmid 2 of genome of Oscillatoria acuminata PCC 6304.</title>
        <authorList>
            <consortium name="US DOE Joint Genome Institute"/>
            <person name="Gugger M."/>
            <person name="Coursin T."/>
            <person name="Rippka R."/>
            <person name="Tandeau De Marsac N."/>
            <person name="Huntemann M."/>
            <person name="Wei C.-L."/>
            <person name="Han J."/>
            <person name="Detter J.C."/>
            <person name="Han C."/>
            <person name="Tapia R."/>
            <person name="Davenport K."/>
            <person name="Daligault H."/>
            <person name="Erkkila T."/>
            <person name="Gu W."/>
            <person name="Munk A.C.C."/>
            <person name="Teshima H."/>
            <person name="Xu Y."/>
            <person name="Chain P."/>
            <person name="Chen A."/>
            <person name="Krypides N."/>
            <person name="Mavromatis K."/>
            <person name="Markowitz V."/>
            <person name="Szeto E."/>
            <person name="Ivanova N."/>
            <person name="Mikhailova N."/>
            <person name="Ovchinnikova G."/>
            <person name="Pagani I."/>
            <person name="Pati A."/>
            <person name="Goodwin L."/>
            <person name="Peters L."/>
            <person name="Pitluck S."/>
            <person name="Woyke T."/>
            <person name="Kerfeld C."/>
        </authorList>
    </citation>
    <scope>NUCLEOTIDE SEQUENCE [LARGE SCALE GENOMIC DNA]</scope>
    <source>
        <strain evidence="2 3">PCC 6304</strain>
        <plasmid evidence="3">Plasmid pOSCIL6304.02</plasmid>
    </source>
</reference>
<protein>
    <submittedName>
        <fullName evidence="2">Putative transcriptional regulator</fullName>
    </submittedName>
</protein>
<evidence type="ECO:0000313" key="2">
    <source>
        <dbReference type="EMBL" id="AFY85538.1"/>
    </source>
</evidence>
<dbReference type="InParanoid" id="K9TT00"/>
<dbReference type="HOGENOM" id="CLU_066192_31_8_3"/>
<dbReference type="AlphaFoldDB" id="K9TT00"/>
<keyword evidence="3" id="KW-1185">Reference proteome</keyword>
<geneLocation type="plasmid" evidence="2 3">
    <name>pOSCIL6304.02</name>
</geneLocation>
<evidence type="ECO:0000313" key="3">
    <source>
        <dbReference type="Proteomes" id="UP000010367"/>
    </source>
</evidence>
<dbReference type="PANTHER" id="PTHR37301:SF1">
    <property type="entry name" value="DNA-BINDING PROTEIN"/>
    <property type="match status" value="1"/>
</dbReference>
<dbReference type="PROSITE" id="PS50943">
    <property type="entry name" value="HTH_CROC1"/>
    <property type="match status" value="1"/>
</dbReference>
<dbReference type="CDD" id="cd00093">
    <property type="entry name" value="HTH_XRE"/>
    <property type="match status" value="1"/>
</dbReference>
<dbReference type="Gene3D" id="1.10.260.40">
    <property type="entry name" value="lambda repressor-like DNA-binding domains"/>
    <property type="match status" value="1"/>
</dbReference>
<dbReference type="PANTHER" id="PTHR37301">
    <property type="entry name" value="DNA-BINDING PROTEIN-RELATED"/>
    <property type="match status" value="1"/>
</dbReference>
<dbReference type="InterPro" id="IPR010982">
    <property type="entry name" value="Lambda_DNA-bd_dom_sf"/>
</dbReference>
<keyword evidence="2" id="KW-0614">Plasmid</keyword>
<evidence type="ECO:0000259" key="1">
    <source>
        <dbReference type="PROSITE" id="PS50943"/>
    </source>
</evidence>
<organism evidence="2 3">
    <name type="scientific">Oscillatoria acuminata PCC 6304</name>
    <dbReference type="NCBI Taxonomy" id="56110"/>
    <lineage>
        <taxon>Bacteria</taxon>
        <taxon>Bacillati</taxon>
        <taxon>Cyanobacteriota</taxon>
        <taxon>Cyanophyceae</taxon>
        <taxon>Oscillatoriophycideae</taxon>
        <taxon>Oscillatoriales</taxon>
        <taxon>Oscillatoriaceae</taxon>
        <taxon>Oscillatoria</taxon>
    </lineage>
</organism>
<sequence length="79" mass="8639">MSSVSAAVAPMIVWRLKIMMAIKDINSRELAEITGLAYGTITKLRTQDPSRIDVGTLNLLCMALDCTPGDLLEFVPDEN</sequence>
<dbReference type="FunCoup" id="K9TT00">
    <property type="interactions" value="1"/>
</dbReference>
<dbReference type="EMBL" id="CP003609">
    <property type="protein sequence ID" value="AFY85538.1"/>
    <property type="molecule type" value="Genomic_DNA"/>
</dbReference>
<dbReference type="KEGG" id="oac:Oscil6304_6083"/>
<dbReference type="InterPro" id="IPR001387">
    <property type="entry name" value="Cro/C1-type_HTH"/>
</dbReference>
<dbReference type="Proteomes" id="UP000010367">
    <property type="component" value="Plasmid pOSCIL6304.02"/>
</dbReference>